<accession>A0A3M7BN04</accession>
<reference evidence="7 8" key="1">
    <citation type="journal article" date="2018" name="BMC Genomics">
        <title>Genomic evidence for intraspecific hybridization in a clonal and extremely halotolerant yeast.</title>
        <authorList>
            <person name="Gostincar C."/>
            <person name="Stajich J.E."/>
            <person name="Zupancic J."/>
            <person name="Zalar P."/>
            <person name="Gunde-Cimerman N."/>
        </authorList>
    </citation>
    <scope>NUCLEOTIDE SEQUENCE [LARGE SCALE GENOMIC DNA]</scope>
    <source>
        <strain evidence="7 8">EXF-6651</strain>
    </source>
</reference>
<dbReference type="GO" id="GO:0016491">
    <property type="term" value="F:oxidoreductase activity"/>
    <property type="evidence" value="ECO:0007669"/>
    <property type="project" value="UniProtKB-KW"/>
</dbReference>
<dbReference type="InterPro" id="IPR020471">
    <property type="entry name" value="AKR"/>
</dbReference>
<protein>
    <recommendedName>
        <fullName evidence="6">NADP-dependent oxidoreductase domain-containing protein</fullName>
    </recommendedName>
</protein>
<dbReference type="InterPro" id="IPR023210">
    <property type="entry name" value="NADP_OxRdtase_dom"/>
</dbReference>
<evidence type="ECO:0000313" key="7">
    <source>
        <dbReference type="EMBL" id="RMY41175.1"/>
    </source>
</evidence>
<dbReference type="AlphaFoldDB" id="A0A3M7BN04"/>
<feature type="binding site" evidence="4">
    <location>
        <position position="141"/>
    </location>
    <ligand>
        <name>substrate</name>
    </ligand>
</feature>
<gene>
    <name evidence="7" type="ORF">D0866_00762</name>
</gene>
<name>A0A3M7BN04_HORWE</name>
<evidence type="ECO:0000256" key="5">
    <source>
        <dbReference type="PIRSR" id="PIRSR000097-3"/>
    </source>
</evidence>
<dbReference type="PANTHER" id="PTHR43827:SF13">
    <property type="entry name" value="ALDO_KETO REDUCTASE FAMILY PROTEIN"/>
    <property type="match status" value="1"/>
</dbReference>
<evidence type="ECO:0000313" key="8">
    <source>
        <dbReference type="Proteomes" id="UP000276864"/>
    </source>
</evidence>
<dbReference type="Proteomes" id="UP000276864">
    <property type="component" value="Unassembled WGS sequence"/>
</dbReference>
<evidence type="ECO:0000256" key="2">
    <source>
        <dbReference type="ARBA" id="ARBA00023002"/>
    </source>
</evidence>
<evidence type="ECO:0000256" key="1">
    <source>
        <dbReference type="ARBA" id="ARBA00007905"/>
    </source>
</evidence>
<dbReference type="InterPro" id="IPR018170">
    <property type="entry name" value="Aldo/ket_reductase_CS"/>
</dbReference>
<dbReference type="SUPFAM" id="SSF51430">
    <property type="entry name" value="NAD(P)-linked oxidoreductase"/>
    <property type="match status" value="1"/>
</dbReference>
<dbReference type="CDD" id="cd19071">
    <property type="entry name" value="AKR_AKR1-5-like"/>
    <property type="match status" value="1"/>
</dbReference>
<feature type="domain" description="NADP-dependent oxidoreductase" evidence="6">
    <location>
        <begin position="56"/>
        <end position="316"/>
    </location>
</feature>
<organism evidence="7 8">
    <name type="scientific">Hortaea werneckii</name>
    <name type="common">Black yeast</name>
    <name type="synonym">Cladosporium werneckii</name>
    <dbReference type="NCBI Taxonomy" id="91943"/>
    <lineage>
        <taxon>Eukaryota</taxon>
        <taxon>Fungi</taxon>
        <taxon>Dikarya</taxon>
        <taxon>Ascomycota</taxon>
        <taxon>Pezizomycotina</taxon>
        <taxon>Dothideomycetes</taxon>
        <taxon>Dothideomycetidae</taxon>
        <taxon>Mycosphaerellales</taxon>
        <taxon>Teratosphaeriaceae</taxon>
        <taxon>Hortaea</taxon>
    </lineage>
</organism>
<dbReference type="Gene3D" id="3.20.20.100">
    <property type="entry name" value="NADP-dependent oxidoreductase domain"/>
    <property type="match status" value="1"/>
</dbReference>
<evidence type="ECO:0000259" key="6">
    <source>
        <dbReference type="Pfam" id="PF00248"/>
    </source>
</evidence>
<dbReference type="PRINTS" id="PR00069">
    <property type="entry name" value="ALDKETRDTASE"/>
</dbReference>
<dbReference type="InterPro" id="IPR036812">
    <property type="entry name" value="NAD(P)_OxRdtase_dom_sf"/>
</dbReference>
<dbReference type="PROSITE" id="PS00062">
    <property type="entry name" value="ALDOKETO_REDUCTASE_2"/>
    <property type="match status" value="1"/>
</dbReference>
<dbReference type="FunFam" id="3.20.20.100:FF:000015">
    <property type="entry name" value="Oxidoreductase, aldo/keto reductase family"/>
    <property type="match status" value="1"/>
</dbReference>
<feature type="active site" description="Proton donor" evidence="3">
    <location>
        <position position="83"/>
    </location>
</feature>
<evidence type="ECO:0000256" key="3">
    <source>
        <dbReference type="PIRSR" id="PIRSR000097-1"/>
    </source>
</evidence>
<dbReference type="PROSITE" id="PS00063">
    <property type="entry name" value="ALDOKETO_REDUCTASE_3"/>
    <property type="match status" value="1"/>
</dbReference>
<evidence type="ECO:0000256" key="4">
    <source>
        <dbReference type="PIRSR" id="PIRSR000097-2"/>
    </source>
</evidence>
<comment type="similarity">
    <text evidence="1">Belongs to the aldo/keto reductase family.</text>
</comment>
<comment type="caution">
    <text evidence="7">The sequence shown here is derived from an EMBL/GenBank/DDBJ whole genome shotgun (WGS) entry which is preliminary data.</text>
</comment>
<sequence length="335" mass="37218">MVLLSRAHLIGNHLTSRAATRAFASTSKMANKLDINSTVSMKSGFKIPMLGYGVYQTPAADAEEVTAHAISVGYRHVDSATAYRNEEPSCAGMLKPGIPRDQLFFTSKVPPKCINYKDAKACVDESLNKTGLSYIDLYLLHAPYGGKEGRLGAWQALVESVGEGRVRSIGVSNYGVHHLQELEDWQKVRFSIVPSALISYMLTFPQQQASPEKAGIVSVNQVELHPFLARPDIVSWCRQRDIVLEAYSPLSRGTRFDDPRIQSLAKKHSKTPAQILLRWNLQMGFVILPKSVTKSRIEENKDVYDFELDADDMKVLETGEYTPSTWDPTVAPLSS</sequence>
<dbReference type="EMBL" id="QWIM01000038">
    <property type="protein sequence ID" value="RMY41175.1"/>
    <property type="molecule type" value="Genomic_DNA"/>
</dbReference>
<feature type="site" description="Lowers pKa of active site Tyr" evidence="5">
    <location>
        <position position="108"/>
    </location>
</feature>
<dbReference type="Pfam" id="PF00248">
    <property type="entry name" value="Aldo_ket_red"/>
    <property type="match status" value="1"/>
</dbReference>
<dbReference type="VEuPathDB" id="FungiDB:BTJ68_03904"/>
<dbReference type="PIRSF" id="PIRSF000097">
    <property type="entry name" value="AKR"/>
    <property type="match status" value="1"/>
</dbReference>
<dbReference type="PANTHER" id="PTHR43827">
    <property type="entry name" value="2,5-DIKETO-D-GLUCONIC ACID REDUCTASE"/>
    <property type="match status" value="1"/>
</dbReference>
<proteinExistence type="inferred from homology"/>
<keyword evidence="2" id="KW-0560">Oxidoreductase</keyword>